<accession>A0A949X128</accession>
<keyword evidence="8" id="KW-1185">Reference proteome</keyword>
<evidence type="ECO:0000256" key="2">
    <source>
        <dbReference type="ARBA" id="ARBA00023002"/>
    </source>
</evidence>
<evidence type="ECO:0000259" key="6">
    <source>
        <dbReference type="Pfam" id="PF02826"/>
    </source>
</evidence>
<reference evidence="7" key="1">
    <citation type="submission" date="2020-12" db="EMBL/GenBank/DDBJ databases">
        <title>Clostridium thailandense sp. nov., a novel acetogenic bacterium isolated from peat land soil in Thailand.</title>
        <authorList>
            <person name="Chaikitkaew S."/>
            <person name="Birkeland N.K."/>
        </authorList>
    </citation>
    <scope>NUCLEOTIDE SEQUENCE</scope>
    <source>
        <strain evidence="7">PL3</strain>
    </source>
</reference>
<feature type="domain" description="D-isomer specific 2-hydroxyacid dehydrogenase catalytic" evidence="5">
    <location>
        <begin position="24"/>
        <end position="306"/>
    </location>
</feature>
<dbReference type="GO" id="GO:0016616">
    <property type="term" value="F:oxidoreductase activity, acting on the CH-OH group of donors, NAD or NADP as acceptor"/>
    <property type="evidence" value="ECO:0007669"/>
    <property type="project" value="InterPro"/>
</dbReference>
<dbReference type="InterPro" id="IPR029752">
    <property type="entry name" value="D-isomer_DH_CS1"/>
</dbReference>
<comment type="similarity">
    <text evidence="1 4">Belongs to the D-isomer specific 2-hydroxyacid dehydrogenase family.</text>
</comment>
<dbReference type="InterPro" id="IPR006139">
    <property type="entry name" value="D-isomer_2_OHA_DH_cat_dom"/>
</dbReference>
<evidence type="ECO:0000256" key="1">
    <source>
        <dbReference type="ARBA" id="ARBA00005854"/>
    </source>
</evidence>
<keyword evidence="3" id="KW-0520">NAD</keyword>
<comment type="caution">
    <text evidence="7">The sequence shown here is derived from an EMBL/GenBank/DDBJ whole genome shotgun (WGS) entry which is preliminary data.</text>
</comment>
<dbReference type="PROSITE" id="PS00065">
    <property type="entry name" value="D_2_HYDROXYACID_DH_1"/>
    <property type="match status" value="1"/>
</dbReference>
<dbReference type="InterPro" id="IPR006140">
    <property type="entry name" value="D-isomer_DH_NAD-bd"/>
</dbReference>
<protein>
    <submittedName>
        <fullName evidence="7">Phosphoglycerate dehydrogenase</fullName>
    </submittedName>
</protein>
<dbReference type="PANTHER" id="PTHR42938:SF47">
    <property type="entry name" value="HYDROXYPYRUVATE REDUCTASE"/>
    <property type="match status" value="1"/>
</dbReference>
<dbReference type="GO" id="GO:0051287">
    <property type="term" value="F:NAD binding"/>
    <property type="evidence" value="ECO:0007669"/>
    <property type="project" value="InterPro"/>
</dbReference>
<dbReference type="Pfam" id="PF00389">
    <property type="entry name" value="2-Hacid_dh"/>
    <property type="match status" value="1"/>
</dbReference>
<dbReference type="RefSeq" id="WP_218318813.1">
    <property type="nucleotide sequence ID" value="NZ_JAEEGC010000008.1"/>
</dbReference>
<organism evidence="7 8">
    <name type="scientific">Clostridium thailandense</name>
    <dbReference type="NCBI Taxonomy" id="2794346"/>
    <lineage>
        <taxon>Bacteria</taxon>
        <taxon>Bacillati</taxon>
        <taxon>Bacillota</taxon>
        <taxon>Clostridia</taxon>
        <taxon>Eubacteriales</taxon>
        <taxon>Clostridiaceae</taxon>
        <taxon>Clostridium</taxon>
    </lineage>
</organism>
<feature type="domain" description="D-isomer specific 2-hydroxyacid dehydrogenase NAD-binding" evidence="6">
    <location>
        <begin position="125"/>
        <end position="274"/>
    </location>
</feature>
<evidence type="ECO:0000256" key="3">
    <source>
        <dbReference type="ARBA" id="ARBA00023027"/>
    </source>
</evidence>
<keyword evidence="2 4" id="KW-0560">Oxidoreductase</keyword>
<dbReference type="Proteomes" id="UP000694308">
    <property type="component" value="Unassembled WGS sequence"/>
</dbReference>
<sequence>MFKIQKYNNISKEKLNTMKEDLYEIGENFDNPDGILLRSFNLLNAELPQNLKAIARAGAGVNNIPIDQCSERGIVVFNTPGANANGVKELVIASLFLSSRKIYSGINWTKTLKGKGEDVPKLVEKFKSRFEGPELKGKKLGIVGLGAIGVMVANDALALGMEVIGYDPYISVDSAWKLSRNVIKETNFDNLLATADYVTIHVPLNSNTKDMISKEKFSIMKKGIKIINMARGGLIINKDLLEAIEDGTVSCYVTDFPEDELIGNDNIITIPHLGASTPESEENCAAMAIDELKNFLEIGTIKNSVNFPDCKMNYKGDTRLLAANINVPNMVGQIATVLAQNKINIASMLNKHKGSIAYNIIDVDGDIPDEVVGKIKAIDGVVMVRVIRE</sequence>
<evidence type="ECO:0000313" key="8">
    <source>
        <dbReference type="Proteomes" id="UP000694308"/>
    </source>
</evidence>
<evidence type="ECO:0000313" key="7">
    <source>
        <dbReference type="EMBL" id="MBV7271774.1"/>
    </source>
</evidence>
<dbReference type="PANTHER" id="PTHR42938">
    <property type="entry name" value="FORMATE DEHYDROGENASE 1"/>
    <property type="match status" value="1"/>
</dbReference>
<dbReference type="CDD" id="cd04901">
    <property type="entry name" value="ACT_3PGDH"/>
    <property type="match status" value="1"/>
</dbReference>
<evidence type="ECO:0000256" key="4">
    <source>
        <dbReference type="RuleBase" id="RU003719"/>
    </source>
</evidence>
<dbReference type="EMBL" id="JAEEGC010000008">
    <property type="protein sequence ID" value="MBV7271774.1"/>
    <property type="molecule type" value="Genomic_DNA"/>
</dbReference>
<dbReference type="Pfam" id="PF02826">
    <property type="entry name" value="2-Hacid_dh_C"/>
    <property type="match status" value="1"/>
</dbReference>
<proteinExistence type="inferred from homology"/>
<dbReference type="CDD" id="cd12174">
    <property type="entry name" value="PGDH_like_3"/>
    <property type="match status" value="1"/>
</dbReference>
<dbReference type="AlphaFoldDB" id="A0A949X128"/>
<evidence type="ECO:0000259" key="5">
    <source>
        <dbReference type="Pfam" id="PF00389"/>
    </source>
</evidence>
<gene>
    <name evidence="7" type="ORF">I6U48_02445</name>
</gene>
<name>A0A949X128_9CLOT</name>